<organism evidence="1 2">
    <name type="scientific">Streptomyces smaragdinus</name>
    <dbReference type="NCBI Taxonomy" id="2585196"/>
    <lineage>
        <taxon>Bacteria</taxon>
        <taxon>Bacillati</taxon>
        <taxon>Actinomycetota</taxon>
        <taxon>Actinomycetes</taxon>
        <taxon>Kitasatosporales</taxon>
        <taxon>Streptomycetaceae</taxon>
        <taxon>Streptomyces</taxon>
    </lineage>
</organism>
<dbReference type="AlphaFoldDB" id="A0A7K0CNS4"/>
<comment type="caution">
    <text evidence="1">The sequence shown here is derived from an EMBL/GenBank/DDBJ whole genome shotgun (WGS) entry which is preliminary data.</text>
</comment>
<evidence type="ECO:0000313" key="1">
    <source>
        <dbReference type="EMBL" id="MQY15135.1"/>
    </source>
</evidence>
<dbReference type="EMBL" id="WEGJ01000029">
    <property type="protein sequence ID" value="MQY15135.1"/>
    <property type="molecule type" value="Genomic_DNA"/>
</dbReference>
<accession>A0A7K0CNS4</accession>
<protein>
    <submittedName>
        <fullName evidence="1">Uncharacterized protein</fullName>
    </submittedName>
</protein>
<reference evidence="1 2" key="1">
    <citation type="submission" date="2019-10" db="EMBL/GenBank/DDBJ databases">
        <title>Streptomyces smaragdinus sp. nov. and Streptomyces fabii sp. nov., isolated from the gut of fungus growing-termite Macrotermes natalensis.</title>
        <authorList>
            <person name="Schwitalla J."/>
            <person name="Benndorf R."/>
            <person name="Martin K."/>
            <person name="De Beer W."/>
            <person name="Kaster A.-K."/>
            <person name="Vollmers J."/>
            <person name="Poulsen M."/>
            <person name="Beemelmanns C."/>
        </authorList>
    </citation>
    <scope>NUCLEOTIDE SEQUENCE [LARGE SCALE GENOMIC DNA]</scope>
    <source>
        <strain evidence="1 2">RB5</strain>
    </source>
</reference>
<keyword evidence="2" id="KW-1185">Reference proteome</keyword>
<evidence type="ECO:0000313" key="2">
    <source>
        <dbReference type="Proteomes" id="UP000466345"/>
    </source>
</evidence>
<name>A0A7K0CNS4_9ACTN</name>
<dbReference type="RefSeq" id="WP_153455975.1">
    <property type="nucleotide sequence ID" value="NZ_WEGJ01000029.1"/>
</dbReference>
<proteinExistence type="predicted"/>
<dbReference type="Proteomes" id="UP000466345">
    <property type="component" value="Unassembled WGS sequence"/>
</dbReference>
<gene>
    <name evidence="1" type="ORF">SRB5_53130</name>
</gene>
<sequence length="155" mass="16553">MSEDTPGRADTARGPAVPVAADRVATGRPPVDVLAIRETILMVTDHRAALPSSLHIHALTGRLCEHIGVLLGELAERDSGEFDQRVIMREAESGYDVVQRPHDVGLKWPRLVGRAGALRGCDGAKWPHLGSCGETFSVVSGWGGAVDVFVQARVV</sequence>